<dbReference type="AlphaFoldDB" id="A0A7J7E1P0"/>
<dbReference type="InterPro" id="IPR016024">
    <property type="entry name" value="ARM-type_fold"/>
</dbReference>
<dbReference type="SUPFAM" id="SSF48371">
    <property type="entry name" value="ARM repeat"/>
    <property type="match status" value="1"/>
</dbReference>
<protein>
    <submittedName>
        <fullName evidence="1">Protein PRD1</fullName>
    </submittedName>
</protein>
<gene>
    <name evidence="1" type="ORF">HS088_TW01G00429</name>
</gene>
<dbReference type="PANTHER" id="PTHR36379:SF1">
    <property type="entry name" value="PUTATIVE RECOMBINATION INITIATION DEFECT 1-RELATED"/>
    <property type="match status" value="1"/>
</dbReference>
<dbReference type="InterPro" id="IPR044968">
    <property type="entry name" value="PRD1"/>
</dbReference>
<dbReference type="Proteomes" id="UP000593562">
    <property type="component" value="Unassembled WGS sequence"/>
</dbReference>
<dbReference type="FunCoup" id="A0A7J7E1P0">
    <property type="interactions" value="224"/>
</dbReference>
<keyword evidence="2" id="KW-1185">Reference proteome</keyword>
<name>A0A7J7E1P0_TRIWF</name>
<organism evidence="1 2">
    <name type="scientific">Tripterygium wilfordii</name>
    <name type="common">Thunder God vine</name>
    <dbReference type="NCBI Taxonomy" id="458696"/>
    <lineage>
        <taxon>Eukaryota</taxon>
        <taxon>Viridiplantae</taxon>
        <taxon>Streptophyta</taxon>
        <taxon>Embryophyta</taxon>
        <taxon>Tracheophyta</taxon>
        <taxon>Spermatophyta</taxon>
        <taxon>Magnoliopsida</taxon>
        <taxon>eudicotyledons</taxon>
        <taxon>Gunneridae</taxon>
        <taxon>Pentapetalae</taxon>
        <taxon>rosids</taxon>
        <taxon>fabids</taxon>
        <taxon>Celastrales</taxon>
        <taxon>Celastraceae</taxon>
        <taxon>Tripterygium</taxon>
    </lineage>
</organism>
<sequence>MEDKYDIIQVSNHDNLLVYVEFNDFVIPEWFNKVEIFPFSLIIEVESSREYWLETRSFIAIMVIKKSRVFLLQFFKTRDLNRIIPGIRVSNQQVQVGVSFIIAIRPAGTRPEITGTGRVPSKTIIVGMETRLVMYWHVDQWRGRLYLTPHLAEAMVALFVVKLAFDLGFKELILEGDSSNIVEAINGDQGGSICLFCFSNLITDPLSLTIHVSYALSQLSQALSQPQFLHSLLSFHPHFLVSPLVRALSSLEDEAIARQVIDVIIALCADDSVHCGFVARVADIISSGSLAWSRRQVFMLHCFGILLNCHSNNSYDIIRDKYTLISNLVAGLQLPSEEIRSEILYILYKISILQCAFEDIDEEDVLSAFGSKLLHQSLDALAKTENDSVRLNCIALLTILAQRRIFGNISKSENITLSSDEADNFMQTTDEIDGASLYVLFAEAIKGPLLSSDNQVQISTLDLIFHCLSCEEDPAKPIQVLVKENIVDYVFEILRLAECKDPMVNSCLQVLNLFSAAEQAFQQRLVVGFTSLIPVLRYVTEIPFHPAQSQTLKLICNCVSDFPGVVSPSYMEELVLVLTRMFERHTEGEIGMLPETFILACTTFTALLKTSSSHGILKMALSVEEASKHALLSCLSTFRKDPNQFLHSLYLLKEAYAYSLGEISSNNPSNMELCDCIMDICSSQLLTWFVTVVNKMDEESVLGIMETFHFILQQSSDSQATKWANTLVSASWFSLSFGCLGLFPTENMKLRTYLMLSSLVDVLLGQNIGKSIRDAALYLPSDPVDLLFLLGQKRSLDMGFSSCQSTVLLILHASSLYDDRLADEKLVLSSLEQFILANGSDFLHEIDSLMMMQLVNLYGLYRGVGMMNYRIPFSPEAERIISIC</sequence>
<evidence type="ECO:0000313" key="2">
    <source>
        <dbReference type="Proteomes" id="UP000593562"/>
    </source>
</evidence>
<evidence type="ECO:0000313" key="1">
    <source>
        <dbReference type="EMBL" id="KAF5752515.1"/>
    </source>
</evidence>
<accession>A0A7J7E1P0</accession>
<dbReference type="EMBL" id="JAAARO010000001">
    <property type="protein sequence ID" value="KAF5752515.1"/>
    <property type="molecule type" value="Genomic_DNA"/>
</dbReference>
<dbReference type="InterPro" id="IPR011989">
    <property type="entry name" value="ARM-like"/>
</dbReference>
<dbReference type="GO" id="GO:0042138">
    <property type="term" value="P:meiotic DNA double-strand break formation"/>
    <property type="evidence" value="ECO:0007669"/>
    <property type="project" value="InterPro"/>
</dbReference>
<proteinExistence type="predicted"/>
<reference evidence="1 2" key="1">
    <citation type="journal article" date="2020" name="Nat. Commun.">
        <title>Genome of Tripterygium wilfordii and identification of cytochrome P450 involved in triptolide biosynthesis.</title>
        <authorList>
            <person name="Tu L."/>
            <person name="Su P."/>
            <person name="Zhang Z."/>
            <person name="Gao L."/>
            <person name="Wang J."/>
            <person name="Hu T."/>
            <person name="Zhou J."/>
            <person name="Zhang Y."/>
            <person name="Zhao Y."/>
            <person name="Liu Y."/>
            <person name="Song Y."/>
            <person name="Tong Y."/>
            <person name="Lu Y."/>
            <person name="Yang J."/>
            <person name="Xu C."/>
            <person name="Jia M."/>
            <person name="Peters R.J."/>
            <person name="Huang L."/>
            <person name="Gao W."/>
        </authorList>
    </citation>
    <scope>NUCLEOTIDE SEQUENCE [LARGE SCALE GENOMIC DNA]</scope>
    <source>
        <strain evidence="2">cv. XIE 37</strain>
        <tissue evidence="1">Leaf</tissue>
    </source>
</reference>
<dbReference type="InParanoid" id="A0A7J7E1P0"/>
<dbReference type="PANTHER" id="PTHR36379">
    <property type="entry name" value="PROTEIN PRD1"/>
    <property type="match status" value="1"/>
</dbReference>
<dbReference type="Gene3D" id="1.25.10.10">
    <property type="entry name" value="Leucine-rich Repeat Variant"/>
    <property type="match status" value="1"/>
</dbReference>
<comment type="caution">
    <text evidence="1">The sequence shown here is derived from an EMBL/GenBank/DDBJ whole genome shotgun (WGS) entry which is preliminary data.</text>
</comment>